<evidence type="ECO:0000313" key="2">
    <source>
        <dbReference type="Proteomes" id="UP001454036"/>
    </source>
</evidence>
<dbReference type="Proteomes" id="UP001454036">
    <property type="component" value="Unassembled WGS sequence"/>
</dbReference>
<gene>
    <name evidence="1" type="ORF">LIER_07600</name>
</gene>
<reference evidence="1 2" key="1">
    <citation type="submission" date="2024-01" db="EMBL/GenBank/DDBJ databases">
        <title>The complete chloroplast genome sequence of Lithospermum erythrorhizon: insights into the phylogenetic relationship among Boraginaceae species and the maternal lineages of purple gromwells.</title>
        <authorList>
            <person name="Okada T."/>
            <person name="Watanabe K."/>
        </authorList>
    </citation>
    <scope>NUCLEOTIDE SEQUENCE [LARGE SCALE GENOMIC DNA]</scope>
</reference>
<organism evidence="1 2">
    <name type="scientific">Lithospermum erythrorhizon</name>
    <name type="common">Purple gromwell</name>
    <name type="synonym">Lithospermum officinale var. erythrorhizon</name>
    <dbReference type="NCBI Taxonomy" id="34254"/>
    <lineage>
        <taxon>Eukaryota</taxon>
        <taxon>Viridiplantae</taxon>
        <taxon>Streptophyta</taxon>
        <taxon>Embryophyta</taxon>
        <taxon>Tracheophyta</taxon>
        <taxon>Spermatophyta</taxon>
        <taxon>Magnoliopsida</taxon>
        <taxon>eudicotyledons</taxon>
        <taxon>Gunneridae</taxon>
        <taxon>Pentapetalae</taxon>
        <taxon>asterids</taxon>
        <taxon>lamiids</taxon>
        <taxon>Boraginales</taxon>
        <taxon>Boraginaceae</taxon>
        <taxon>Boraginoideae</taxon>
        <taxon>Lithospermeae</taxon>
        <taxon>Lithospermum</taxon>
    </lineage>
</organism>
<accession>A0AAV3P931</accession>
<dbReference type="EMBL" id="BAABME010001178">
    <property type="protein sequence ID" value="GAA0148054.1"/>
    <property type="molecule type" value="Genomic_DNA"/>
</dbReference>
<keyword evidence="2" id="KW-1185">Reference proteome</keyword>
<protein>
    <submittedName>
        <fullName evidence="1">Uncharacterized protein</fullName>
    </submittedName>
</protein>
<sequence>MGCEKIGTKYGKFEEIGKNGYKDGNFKEIGCEKNLNKDRFFKEIEKNDFEKNGNTDGNLKEIGCELKGNKDGNGGGIENLVASG</sequence>
<proteinExistence type="predicted"/>
<dbReference type="AlphaFoldDB" id="A0AAV3P931"/>
<comment type="caution">
    <text evidence="1">The sequence shown here is derived from an EMBL/GenBank/DDBJ whole genome shotgun (WGS) entry which is preliminary data.</text>
</comment>
<evidence type="ECO:0000313" key="1">
    <source>
        <dbReference type="EMBL" id="GAA0148054.1"/>
    </source>
</evidence>
<name>A0AAV3P931_LITER</name>